<evidence type="ECO:0000313" key="2">
    <source>
        <dbReference type="Proteomes" id="UP000187455"/>
    </source>
</evidence>
<comment type="caution">
    <text evidence="1">The sequence shown here is derived from an EMBL/GenBank/DDBJ whole genome shotgun (WGS) entry which is preliminary data.</text>
</comment>
<dbReference type="EMBL" id="LSSL01002443">
    <property type="protein sequence ID" value="OLY81444.1"/>
    <property type="molecule type" value="Genomic_DNA"/>
</dbReference>
<protein>
    <submittedName>
        <fullName evidence="1">Uncharacterized protein</fullName>
    </submittedName>
</protein>
<gene>
    <name evidence="1" type="ORF">AYI68_g4448</name>
</gene>
<dbReference type="Proteomes" id="UP000187455">
    <property type="component" value="Unassembled WGS sequence"/>
</dbReference>
<dbReference type="AlphaFoldDB" id="A0A1R0GX19"/>
<reference evidence="1 2" key="1">
    <citation type="journal article" date="2016" name="Mol. Biol. Evol.">
        <title>Genome-Wide Survey of Gut Fungi (Harpellales) Reveals the First Horizontally Transferred Ubiquitin Gene from a Mosquito Host.</title>
        <authorList>
            <person name="Wang Y."/>
            <person name="White M.M."/>
            <person name="Kvist S."/>
            <person name="Moncalvo J.M."/>
        </authorList>
    </citation>
    <scope>NUCLEOTIDE SEQUENCE [LARGE SCALE GENOMIC DNA]</scope>
    <source>
        <strain evidence="1 2">ALG-7-W6</strain>
    </source>
</reference>
<name>A0A1R0GX19_9FUNG</name>
<accession>A0A1R0GX19</accession>
<sequence length="253" mass="30007">MKFNVSHMLDDLTVVTASWKDFVPSGFSLDVAIKSLMIPILTGYEDSNKYYSYINIDFTKEMSEFLGLGEAFYDYKKKIKDRKTGIYGLRRNGYWVRWDRVCIVAIWGMLQKGEDYMHILPKCFRLEVPVSFPKKVINLESVGRFYYNQRRLDDGECRFKNSYIGPSYIKNIADKEISEIHDYVLYTDVLTYRFSSIFRYLNDTEYFGNESSALKGSTERSKEYIETVYNKIRNYLEDRNKEVKDGPFYHEIH</sequence>
<keyword evidence="2" id="KW-1185">Reference proteome</keyword>
<proteinExistence type="predicted"/>
<organism evidence="1 2">
    <name type="scientific">Smittium mucronatum</name>
    <dbReference type="NCBI Taxonomy" id="133383"/>
    <lineage>
        <taxon>Eukaryota</taxon>
        <taxon>Fungi</taxon>
        <taxon>Fungi incertae sedis</taxon>
        <taxon>Zoopagomycota</taxon>
        <taxon>Kickxellomycotina</taxon>
        <taxon>Harpellomycetes</taxon>
        <taxon>Harpellales</taxon>
        <taxon>Legeriomycetaceae</taxon>
        <taxon>Smittium</taxon>
    </lineage>
</organism>
<evidence type="ECO:0000313" key="1">
    <source>
        <dbReference type="EMBL" id="OLY81444.1"/>
    </source>
</evidence>